<name>A0A9P4R8U0_9PLEO</name>
<comment type="caution">
    <text evidence="2">The sequence shown here is derived from an EMBL/GenBank/DDBJ whole genome shotgun (WGS) entry which is preliminary data.</text>
</comment>
<proteinExistence type="predicted"/>
<protein>
    <submittedName>
        <fullName evidence="2">Uncharacterized protein</fullName>
    </submittedName>
</protein>
<keyword evidence="3" id="KW-1185">Reference proteome</keyword>
<sequence length="441" mass="48518">MDEAVEILVHISAAATRRDDELHRALADSYLGFESYTPNTTKDGTSHDERRQGVLSAISVAAGPPIQNHDYASLDDSLSGSGGAGYGSFPSHISTQLSLHIQQRHISTASYTSDLVETSRVHSSWLGCRDRTQLHRKTKLSRSPPPNERTQSSLPGPSHSDTGFIEDTQLAAQALVSQLPDHGSTTSEDTCEYDTDPSINNYDVTIPSQPAVGPSKDFHQAPLPRLPVSSSRLDASVSIPTHELRDSSCTRMPISNPTSVAFGSEFPVNFVKANAPRNIDIRTFDFSKLPFEVLPPKPRISVKTPGSLPSQMTTYLKTILQQNPDRFRPSQKLRMLDDDERGCWLLECKGWPLRVQLDFWSSVSELVRNGDIGWGATLHRVVDGHEEAGLQAPSIGQIRLYGWGELVEPVWLALWLCSGGMMPGTESKWLDGGEIMVLRVP</sequence>
<feature type="compositionally biased region" description="Polar residues" evidence="1">
    <location>
        <begin position="148"/>
        <end position="161"/>
    </location>
</feature>
<dbReference type="OrthoDB" id="5395975at2759"/>
<evidence type="ECO:0000313" key="2">
    <source>
        <dbReference type="EMBL" id="KAF2739255.1"/>
    </source>
</evidence>
<feature type="region of interest" description="Disordered" evidence="1">
    <location>
        <begin position="132"/>
        <end position="163"/>
    </location>
</feature>
<dbReference type="EMBL" id="ML996105">
    <property type="protein sequence ID" value="KAF2739255.1"/>
    <property type="molecule type" value="Genomic_DNA"/>
</dbReference>
<accession>A0A9P4R8U0</accession>
<dbReference type="Proteomes" id="UP000799444">
    <property type="component" value="Unassembled WGS sequence"/>
</dbReference>
<evidence type="ECO:0000256" key="1">
    <source>
        <dbReference type="SAM" id="MobiDB-lite"/>
    </source>
</evidence>
<evidence type="ECO:0000313" key="3">
    <source>
        <dbReference type="Proteomes" id="UP000799444"/>
    </source>
</evidence>
<organism evidence="2 3">
    <name type="scientific">Polyplosphaeria fusca</name>
    <dbReference type="NCBI Taxonomy" id="682080"/>
    <lineage>
        <taxon>Eukaryota</taxon>
        <taxon>Fungi</taxon>
        <taxon>Dikarya</taxon>
        <taxon>Ascomycota</taxon>
        <taxon>Pezizomycotina</taxon>
        <taxon>Dothideomycetes</taxon>
        <taxon>Pleosporomycetidae</taxon>
        <taxon>Pleosporales</taxon>
        <taxon>Tetraplosphaeriaceae</taxon>
        <taxon>Polyplosphaeria</taxon>
    </lineage>
</organism>
<dbReference type="AlphaFoldDB" id="A0A9P4R8U0"/>
<reference evidence="2" key="1">
    <citation type="journal article" date="2020" name="Stud. Mycol.">
        <title>101 Dothideomycetes genomes: a test case for predicting lifestyles and emergence of pathogens.</title>
        <authorList>
            <person name="Haridas S."/>
            <person name="Albert R."/>
            <person name="Binder M."/>
            <person name="Bloem J."/>
            <person name="Labutti K."/>
            <person name="Salamov A."/>
            <person name="Andreopoulos B."/>
            <person name="Baker S."/>
            <person name="Barry K."/>
            <person name="Bills G."/>
            <person name="Bluhm B."/>
            <person name="Cannon C."/>
            <person name="Castanera R."/>
            <person name="Culley D."/>
            <person name="Daum C."/>
            <person name="Ezra D."/>
            <person name="Gonzalez J."/>
            <person name="Henrissat B."/>
            <person name="Kuo A."/>
            <person name="Liang C."/>
            <person name="Lipzen A."/>
            <person name="Lutzoni F."/>
            <person name="Magnuson J."/>
            <person name="Mondo S."/>
            <person name="Nolan M."/>
            <person name="Ohm R."/>
            <person name="Pangilinan J."/>
            <person name="Park H.-J."/>
            <person name="Ramirez L."/>
            <person name="Alfaro M."/>
            <person name="Sun H."/>
            <person name="Tritt A."/>
            <person name="Yoshinaga Y."/>
            <person name="Zwiers L.-H."/>
            <person name="Turgeon B."/>
            <person name="Goodwin S."/>
            <person name="Spatafora J."/>
            <person name="Crous P."/>
            <person name="Grigoriev I."/>
        </authorList>
    </citation>
    <scope>NUCLEOTIDE SEQUENCE</scope>
    <source>
        <strain evidence="2">CBS 125425</strain>
    </source>
</reference>
<gene>
    <name evidence="2" type="ORF">EJ04DRAFT_484827</name>
</gene>